<evidence type="ECO:0008006" key="3">
    <source>
        <dbReference type="Google" id="ProtNLM"/>
    </source>
</evidence>
<dbReference type="Proteomes" id="UP001500886">
    <property type="component" value="Unassembled WGS sequence"/>
</dbReference>
<dbReference type="SUPFAM" id="SSF140453">
    <property type="entry name" value="EsxAB dimer-like"/>
    <property type="match status" value="1"/>
</dbReference>
<dbReference type="Pfam" id="PF10824">
    <property type="entry name" value="T7SS_ESX_EspC"/>
    <property type="match status" value="1"/>
</dbReference>
<protein>
    <recommendedName>
        <fullName evidence="3">ESX-1 secretion-associated protein</fullName>
    </recommendedName>
</protein>
<dbReference type="InterPro" id="IPR036689">
    <property type="entry name" value="ESAT-6-like_sf"/>
</dbReference>
<comment type="caution">
    <text evidence="1">The sequence shown here is derived from an EMBL/GenBank/DDBJ whole genome shotgun (WGS) entry which is preliminary data.</text>
</comment>
<dbReference type="InterPro" id="IPR022536">
    <property type="entry name" value="EspC"/>
</dbReference>
<gene>
    <name evidence="1" type="ORF">GCM10010315_42980</name>
</gene>
<proteinExistence type="predicted"/>
<name>A0ABP6GE96_9ACTN</name>
<dbReference type="EMBL" id="BAAASL010000016">
    <property type="protein sequence ID" value="GAA2721075.1"/>
    <property type="molecule type" value="Genomic_DNA"/>
</dbReference>
<sequence>MSEGESVRLRVDAERLAEFAGQVQRGAEDAGAMLQYLTRFGRLTGPQGGLLSVAAGGHENVRGTVHGALQRLDAVLRESARELHAAAAYYRRTDAGVAADMDASYATARR</sequence>
<evidence type="ECO:0000313" key="1">
    <source>
        <dbReference type="EMBL" id="GAA2721075.1"/>
    </source>
</evidence>
<keyword evidence="2" id="KW-1185">Reference proteome</keyword>
<evidence type="ECO:0000313" key="2">
    <source>
        <dbReference type="Proteomes" id="UP001500886"/>
    </source>
</evidence>
<reference evidence="2" key="1">
    <citation type="journal article" date="2019" name="Int. J. Syst. Evol. Microbiol.">
        <title>The Global Catalogue of Microorganisms (GCM) 10K type strain sequencing project: providing services to taxonomists for standard genome sequencing and annotation.</title>
        <authorList>
            <consortium name="The Broad Institute Genomics Platform"/>
            <consortium name="The Broad Institute Genome Sequencing Center for Infectious Disease"/>
            <person name="Wu L."/>
            <person name="Ma J."/>
        </authorList>
    </citation>
    <scope>NUCLEOTIDE SEQUENCE [LARGE SCALE GENOMIC DNA]</scope>
    <source>
        <strain evidence="2">JCM 4542</strain>
    </source>
</reference>
<organism evidence="1 2">
    <name type="scientific">Streptomyces luteosporeus</name>
    <dbReference type="NCBI Taxonomy" id="173856"/>
    <lineage>
        <taxon>Bacteria</taxon>
        <taxon>Bacillati</taxon>
        <taxon>Actinomycetota</taxon>
        <taxon>Actinomycetes</taxon>
        <taxon>Kitasatosporales</taxon>
        <taxon>Streptomycetaceae</taxon>
        <taxon>Streptomyces</taxon>
    </lineage>
</organism>
<accession>A0ABP6GE96</accession>
<dbReference type="Gene3D" id="1.10.287.1060">
    <property type="entry name" value="ESAT-6-like"/>
    <property type="match status" value="1"/>
</dbReference>